<sequence>MNSETGSIMAFFYKQWPVPIYDSELPDHFQIPSLYVPVPSVFEETDTVSTFKKTYSLNMKLFHTDSALALKEADRLADTVRECRNIVPLLDESGAETGDFIRITRMETRVGDRGEAVMTVRWSSRYYYQKTEQPVLQDIDINSGVK</sequence>
<evidence type="ECO:0008006" key="3">
    <source>
        <dbReference type="Google" id="ProtNLM"/>
    </source>
</evidence>
<organism evidence="1 2">
    <name type="scientific">Bacillus atrophaeus (strain 1942)</name>
    <dbReference type="NCBI Taxonomy" id="720555"/>
    <lineage>
        <taxon>Bacteria</taxon>
        <taxon>Bacillati</taxon>
        <taxon>Bacillota</taxon>
        <taxon>Bacilli</taxon>
        <taxon>Bacillales</taxon>
        <taxon>Bacillaceae</taxon>
        <taxon>Bacillus</taxon>
    </lineage>
</organism>
<dbReference type="EMBL" id="CP002207">
    <property type="protein sequence ID" value="ADP31749.1"/>
    <property type="molecule type" value="Genomic_DNA"/>
</dbReference>
<evidence type="ECO:0000313" key="2">
    <source>
        <dbReference type="Proteomes" id="UP000006867"/>
    </source>
</evidence>
<proteinExistence type="predicted"/>
<keyword evidence="2" id="KW-1185">Reference proteome</keyword>
<dbReference type="Proteomes" id="UP000006867">
    <property type="component" value="Chromosome"/>
</dbReference>
<accession>A0ABM5LV85</accession>
<evidence type="ECO:0000313" key="1">
    <source>
        <dbReference type="EMBL" id="ADP31749.1"/>
    </source>
</evidence>
<dbReference type="RefSeq" id="WP_003327448.1">
    <property type="nucleotide sequence ID" value="NC_014639.1"/>
</dbReference>
<gene>
    <name evidence="1" type="ordered locus">BATR1942_03975</name>
</gene>
<name>A0ABM5LV85_BACA1</name>
<protein>
    <recommendedName>
        <fullName evidence="3">Phage portal protein</fullName>
    </recommendedName>
</protein>
<reference evidence="1 2" key="1">
    <citation type="journal article" date="2011" name="Front. Microbiol.">
        <title>Genomic signatures of strain selection and enhancement in Bacillus atrophaeus var. globigii, a historical biowarfare simulant.</title>
        <authorList>
            <person name="Gibbons H.S."/>
            <person name="Broomall S.M."/>
            <person name="McNew L.A."/>
            <person name="Daligault H."/>
            <person name="Chapman C."/>
            <person name="Bruce D."/>
            <person name="Karavis M."/>
            <person name="Krepps M."/>
            <person name="McGregor P.A."/>
            <person name="Hong C."/>
            <person name="Park K.H."/>
            <person name="Akmal A."/>
            <person name="Feldman A."/>
            <person name="Lin J.S."/>
            <person name="Chang W.E."/>
            <person name="Higgs B.W."/>
            <person name="Demirev P."/>
            <person name="Lindquist J."/>
            <person name="Liem A."/>
            <person name="Fochler E."/>
            <person name="Read T.D."/>
            <person name="Tapia R."/>
            <person name="Johnson S."/>
            <person name="Bishop-Lilly K.A."/>
            <person name="Detter C."/>
            <person name="Han C."/>
            <person name="Sozhamannan S."/>
            <person name="Rosenzweig C.N."/>
            <person name="Skowronski E.W."/>
        </authorList>
    </citation>
    <scope>NUCLEOTIDE SEQUENCE [LARGE SCALE GENOMIC DNA]</scope>
    <source>
        <strain evidence="1 2">1942</strain>
    </source>
</reference>